<accession>A0A3R9PMZ7</accession>
<keyword evidence="2" id="KW-1185">Reference proteome</keyword>
<evidence type="ECO:0000313" key="2">
    <source>
        <dbReference type="Proteomes" id="UP000277582"/>
    </source>
</evidence>
<evidence type="ECO:0000313" key="1">
    <source>
        <dbReference type="EMBL" id="RSN78340.1"/>
    </source>
</evidence>
<organism evidence="1 2">
    <name type="scientific">Candidatus Methanodesulfokora washburnensis</name>
    <dbReference type="NCBI Taxonomy" id="2478471"/>
    <lineage>
        <taxon>Archaea</taxon>
        <taxon>Thermoproteota</taxon>
        <taxon>Candidatus Korarchaeia</taxon>
        <taxon>Candidatus Korarchaeia incertae sedis</taxon>
        <taxon>Candidatus Methanodesulfokora</taxon>
    </lineage>
</organism>
<name>A0A3R9PMZ7_9CREN</name>
<proteinExistence type="predicted"/>
<dbReference type="EMBL" id="RCOS01000021">
    <property type="protein sequence ID" value="RSN78340.1"/>
    <property type="molecule type" value="Genomic_DNA"/>
</dbReference>
<dbReference type="Proteomes" id="UP000277582">
    <property type="component" value="Unassembled WGS sequence"/>
</dbReference>
<gene>
    <name evidence="1" type="ORF">D6D85_01255</name>
</gene>
<dbReference type="AlphaFoldDB" id="A0A3R9PMZ7"/>
<sequence>MLGKKKSLKGMSKDELRKTVFNKIKSTSLGKAFEMAKMIQIGRSLERKPLKESLRTARIWRDREDRG</sequence>
<reference evidence="1 2" key="1">
    <citation type="submission" date="2018-10" db="EMBL/GenBank/DDBJ databases">
        <title>Co-occurring genomic capacity for anaerobic methane metabolism and dissimilatory sulfite reduction discovered in the Korarchaeota.</title>
        <authorList>
            <person name="Mckay L.J."/>
            <person name="Dlakic M."/>
            <person name="Fields M.W."/>
            <person name="Delmont T.O."/>
            <person name="Eren A.M."/>
            <person name="Jay Z.J."/>
            <person name="Klingelsmith K.B."/>
            <person name="Rusch D.B."/>
            <person name="Inskeep W.P."/>
        </authorList>
    </citation>
    <scope>NUCLEOTIDE SEQUENCE [LARGE SCALE GENOMIC DNA]</scope>
    <source>
        <strain evidence="1 2">MDKW</strain>
    </source>
</reference>
<dbReference type="RefSeq" id="WP_125670243.1">
    <property type="nucleotide sequence ID" value="NZ_RCOS01000021.1"/>
</dbReference>
<comment type="caution">
    <text evidence="1">The sequence shown here is derived from an EMBL/GenBank/DDBJ whole genome shotgun (WGS) entry which is preliminary data.</text>
</comment>
<protein>
    <submittedName>
        <fullName evidence="1">Uncharacterized protein</fullName>
    </submittedName>
</protein>